<sequence length="216" mass="22866">MADQHTHPPARRRARHPRAVTGRWDDVLLGVAVSAGSVWATVSEAGAAGLWTVTGLVLLEIARRRGLWSAFADRVLAVPLVPSHLPRPGDLPVILVLAWTGWLALPWGFSPAAAQSGQTAGVTAPATPPAAPRTSAPRDVYHEVASRAARQERMRIASEVHDAAGHGLAAIAMQAGLALMMFDEQPEQARASLEAIHATSTRTLADLRAALDTMSP</sequence>
<dbReference type="GO" id="GO:0016020">
    <property type="term" value="C:membrane"/>
    <property type="evidence" value="ECO:0007669"/>
    <property type="project" value="InterPro"/>
</dbReference>
<reference evidence="10 11" key="1">
    <citation type="submission" date="2018-01" db="EMBL/GenBank/DDBJ databases">
        <title>Draft genome sequence of Sphaerisporangium sp. 7K107.</title>
        <authorList>
            <person name="Sahin N."/>
            <person name="Saygin H."/>
            <person name="Ay H."/>
        </authorList>
    </citation>
    <scope>NUCLEOTIDE SEQUENCE [LARGE SCALE GENOMIC DNA]</scope>
    <source>
        <strain evidence="10 11">7K107</strain>
    </source>
</reference>
<keyword evidence="11" id="KW-1185">Reference proteome</keyword>
<dbReference type="Pfam" id="PF07730">
    <property type="entry name" value="HisKA_3"/>
    <property type="match status" value="1"/>
</dbReference>
<feature type="domain" description="Signal transduction histidine kinase subgroup 3 dimerisation and phosphoacceptor" evidence="9">
    <location>
        <begin position="152"/>
        <end position="216"/>
    </location>
</feature>
<evidence type="ECO:0000256" key="4">
    <source>
        <dbReference type="ARBA" id="ARBA00022679"/>
    </source>
</evidence>
<dbReference type="EMBL" id="POUA01000063">
    <property type="protein sequence ID" value="PZG50318.1"/>
    <property type="molecule type" value="Genomic_DNA"/>
</dbReference>
<evidence type="ECO:0000256" key="6">
    <source>
        <dbReference type="ARBA" id="ARBA00022777"/>
    </source>
</evidence>
<evidence type="ECO:0000256" key="7">
    <source>
        <dbReference type="ARBA" id="ARBA00022840"/>
    </source>
</evidence>
<keyword evidence="4" id="KW-0808">Transferase</keyword>
<organism evidence="10 11">
    <name type="scientific">Spongiactinospora gelatinilytica</name>
    <dbReference type="NCBI Taxonomy" id="2666298"/>
    <lineage>
        <taxon>Bacteria</taxon>
        <taxon>Bacillati</taxon>
        <taxon>Actinomycetota</taxon>
        <taxon>Actinomycetes</taxon>
        <taxon>Streptosporangiales</taxon>
        <taxon>Streptosporangiaceae</taxon>
        <taxon>Spongiactinospora</taxon>
    </lineage>
</organism>
<keyword evidence="6" id="KW-0418">Kinase</keyword>
<keyword evidence="3" id="KW-0597">Phosphoprotein</keyword>
<evidence type="ECO:0000256" key="5">
    <source>
        <dbReference type="ARBA" id="ARBA00022741"/>
    </source>
</evidence>
<keyword evidence="5" id="KW-0547">Nucleotide-binding</keyword>
<evidence type="ECO:0000256" key="1">
    <source>
        <dbReference type="ARBA" id="ARBA00000085"/>
    </source>
</evidence>
<dbReference type="RefSeq" id="WP_146607362.1">
    <property type="nucleotide sequence ID" value="NZ_POUA01000063.1"/>
</dbReference>
<evidence type="ECO:0000313" key="10">
    <source>
        <dbReference type="EMBL" id="PZG50318.1"/>
    </source>
</evidence>
<dbReference type="InterPro" id="IPR050482">
    <property type="entry name" value="Sensor_HK_TwoCompSys"/>
</dbReference>
<evidence type="ECO:0000259" key="9">
    <source>
        <dbReference type="Pfam" id="PF07730"/>
    </source>
</evidence>
<dbReference type="GO" id="GO:0005524">
    <property type="term" value="F:ATP binding"/>
    <property type="evidence" value="ECO:0007669"/>
    <property type="project" value="UniProtKB-KW"/>
</dbReference>
<accession>A0A2W2HKP6</accession>
<keyword evidence="7" id="KW-0067">ATP-binding</keyword>
<comment type="caution">
    <text evidence="10">The sequence shown here is derived from an EMBL/GenBank/DDBJ whole genome shotgun (WGS) entry which is preliminary data.</text>
</comment>
<name>A0A2W2HKP6_9ACTN</name>
<keyword evidence="8" id="KW-0902">Two-component regulatory system</keyword>
<comment type="catalytic activity">
    <reaction evidence="1">
        <text>ATP + protein L-histidine = ADP + protein N-phospho-L-histidine.</text>
        <dbReference type="EC" id="2.7.13.3"/>
    </reaction>
</comment>
<dbReference type="Gene3D" id="1.20.5.1930">
    <property type="match status" value="1"/>
</dbReference>
<evidence type="ECO:0000256" key="8">
    <source>
        <dbReference type="ARBA" id="ARBA00023012"/>
    </source>
</evidence>
<proteinExistence type="predicted"/>
<evidence type="ECO:0000256" key="3">
    <source>
        <dbReference type="ARBA" id="ARBA00022553"/>
    </source>
</evidence>
<dbReference type="PANTHER" id="PTHR24421:SF10">
    <property type="entry name" value="NITRATE_NITRITE SENSOR PROTEIN NARQ"/>
    <property type="match status" value="1"/>
</dbReference>
<dbReference type="Proteomes" id="UP000248544">
    <property type="component" value="Unassembled WGS sequence"/>
</dbReference>
<feature type="non-terminal residue" evidence="10">
    <location>
        <position position="216"/>
    </location>
</feature>
<protein>
    <recommendedName>
        <fullName evidence="2">histidine kinase</fullName>
        <ecNumber evidence="2">2.7.13.3</ecNumber>
    </recommendedName>
</protein>
<dbReference type="GO" id="GO:0046983">
    <property type="term" value="F:protein dimerization activity"/>
    <property type="evidence" value="ECO:0007669"/>
    <property type="project" value="InterPro"/>
</dbReference>
<dbReference type="PANTHER" id="PTHR24421">
    <property type="entry name" value="NITRATE/NITRITE SENSOR PROTEIN NARX-RELATED"/>
    <property type="match status" value="1"/>
</dbReference>
<dbReference type="GO" id="GO:0000155">
    <property type="term" value="F:phosphorelay sensor kinase activity"/>
    <property type="evidence" value="ECO:0007669"/>
    <property type="project" value="InterPro"/>
</dbReference>
<dbReference type="EC" id="2.7.13.3" evidence="2"/>
<dbReference type="AlphaFoldDB" id="A0A2W2HKP6"/>
<evidence type="ECO:0000256" key="2">
    <source>
        <dbReference type="ARBA" id="ARBA00012438"/>
    </source>
</evidence>
<dbReference type="InterPro" id="IPR011712">
    <property type="entry name" value="Sig_transdc_His_kin_sub3_dim/P"/>
</dbReference>
<evidence type="ECO:0000313" key="11">
    <source>
        <dbReference type="Proteomes" id="UP000248544"/>
    </source>
</evidence>
<gene>
    <name evidence="10" type="ORF">C1I98_10815</name>
</gene>